<protein>
    <submittedName>
        <fullName evidence="2">Uncharacterized protein</fullName>
    </submittedName>
</protein>
<keyword evidence="1" id="KW-0175">Coiled coil</keyword>
<evidence type="ECO:0000313" key="3">
    <source>
        <dbReference type="Proteomes" id="UP000770015"/>
    </source>
</evidence>
<name>A0A9P9AE62_9PEZI</name>
<reference evidence="2" key="1">
    <citation type="journal article" date="2021" name="Nat. Commun.">
        <title>Genetic determinants of endophytism in the Arabidopsis root mycobiome.</title>
        <authorList>
            <person name="Mesny F."/>
            <person name="Miyauchi S."/>
            <person name="Thiergart T."/>
            <person name="Pickel B."/>
            <person name="Atanasova L."/>
            <person name="Karlsson M."/>
            <person name="Huettel B."/>
            <person name="Barry K.W."/>
            <person name="Haridas S."/>
            <person name="Chen C."/>
            <person name="Bauer D."/>
            <person name="Andreopoulos W."/>
            <person name="Pangilinan J."/>
            <person name="LaButti K."/>
            <person name="Riley R."/>
            <person name="Lipzen A."/>
            <person name="Clum A."/>
            <person name="Drula E."/>
            <person name="Henrissat B."/>
            <person name="Kohler A."/>
            <person name="Grigoriev I.V."/>
            <person name="Martin F.M."/>
            <person name="Hacquard S."/>
        </authorList>
    </citation>
    <scope>NUCLEOTIDE SEQUENCE</scope>
    <source>
        <strain evidence="2">MPI-SDFR-AT-0117</strain>
    </source>
</reference>
<dbReference type="AlphaFoldDB" id="A0A9P9AE62"/>
<dbReference type="EMBL" id="JAGSXJ010000006">
    <property type="protein sequence ID" value="KAH6690703.1"/>
    <property type="molecule type" value="Genomic_DNA"/>
</dbReference>
<keyword evidence="3" id="KW-1185">Reference proteome</keyword>
<organism evidence="2 3">
    <name type="scientific">Plectosphaerella plurivora</name>
    <dbReference type="NCBI Taxonomy" id="936078"/>
    <lineage>
        <taxon>Eukaryota</taxon>
        <taxon>Fungi</taxon>
        <taxon>Dikarya</taxon>
        <taxon>Ascomycota</taxon>
        <taxon>Pezizomycotina</taxon>
        <taxon>Sordariomycetes</taxon>
        <taxon>Hypocreomycetidae</taxon>
        <taxon>Glomerellales</taxon>
        <taxon>Plectosphaerellaceae</taxon>
        <taxon>Plectosphaerella</taxon>
    </lineage>
</organism>
<evidence type="ECO:0000313" key="2">
    <source>
        <dbReference type="EMBL" id="KAH6690703.1"/>
    </source>
</evidence>
<gene>
    <name evidence="2" type="ORF">F5X68DRAFT_203549</name>
</gene>
<evidence type="ECO:0000256" key="1">
    <source>
        <dbReference type="SAM" id="Coils"/>
    </source>
</evidence>
<comment type="caution">
    <text evidence="2">The sequence shown here is derived from an EMBL/GenBank/DDBJ whole genome shotgun (WGS) entry which is preliminary data.</text>
</comment>
<proteinExistence type="predicted"/>
<dbReference type="Proteomes" id="UP000770015">
    <property type="component" value="Unassembled WGS sequence"/>
</dbReference>
<accession>A0A9P9AE62</accession>
<feature type="coiled-coil region" evidence="1">
    <location>
        <begin position="436"/>
        <end position="463"/>
    </location>
</feature>
<dbReference type="OrthoDB" id="5327951at2759"/>
<sequence>MEAITSSLTPAEKAKLHEVADGLLNVYRTLARMTHLESSWIKEGPHDMTSLLPECKEMGLDASIIYLYSIVPYVYHPGEWFFFQGGYFMYMDVEGSRDPFFMENDKEMLRPWMTPLSRMGNHSTVLIYDAKRHVIGMFSQENIGDSTDHNYNDDVADDSDDAFDGDVFNYEKMAARPAPDVLRDMARWFEDFTETPGEGGWGSDEEDTILLYRKHGWPGPDFDGDAFCVDQIRAAAAGKAMYHAEEPLRQVEKFQMWLGHAETGRLDKARKAILESDNTDDEWLGRWELWLEVHDRQELELELAEAKETAERLCPGGVCLKPDELPPRELQVLREHALYETRRTESMQKNAEETGNFSEALRYKIKTNAFLQRAIEACEAEVGDRSLPERRGWKELGLDLDDKFERETLSLKGLERGVKAVREWLAEAPEAAIKAREEAEAFLAELEKGIERARESLELCRSHGVGELEQKTEALSL</sequence>